<dbReference type="EMBL" id="JAVRRJ010000001">
    <property type="protein sequence ID" value="KAK5091263.1"/>
    <property type="molecule type" value="Genomic_DNA"/>
</dbReference>
<keyword evidence="6" id="KW-0539">Nucleus</keyword>
<keyword evidence="2" id="KW-0862">Zinc</keyword>
<gene>
    <name evidence="7" type="ORF">LTR05_001444</name>
</gene>
<keyword evidence="4" id="KW-0238">DNA-binding</keyword>
<evidence type="ECO:0000256" key="2">
    <source>
        <dbReference type="ARBA" id="ARBA00022833"/>
    </source>
</evidence>
<dbReference type="PANTHER" id="PTHR36206">
    <property type="entry name" value="ASPERCRYPTIN BIOSYNTHESIS CLUSTER-SPECIFIC TRANSCRIPTION REGULATOR ATNN-RELATED"/>
    <property type="match status" value="1"/>
</dbReference>
<evidence type="ECO:0000256" key="4">
    <source>
        <dbReference type="ARBA" id="ARBA00023125"/>
    </source>
</evidence>
<evidence type="ECO:0000313" key="8">
    <source>
        <dbReference type="Proteomes" id="UP001309876"/>
    </source>
</evidence>
<comment type="caution">
    <text evidence="7">The sequence shown here is derived from an EMBL/GenBank/DDBJ whole genome shotgun (WGS) entry which is preliminary data.</text>
</comment>
<protein>
    <submittedName>
        <fullName evidence="7">Uncharacterized protein</fullName>
    </submittedName>
</protein>
<evidence type="ECO:0000256" key="1">
    <source>
        <dbReference type="ARBA" id="ARBA00022723"/>
    </source>
</evidence>
<dbReference type="GO" id="GO:0003677">
    <property type="term" value="F:DNA binding"/>
    <property type="evidence" value="ECO:0007669"/>
    <property type="project" value="UniProtKB-KW"/>
</dbReference>
<evidence type="ECO:0000256" key="5">
    <source>
        <dbReference type="ARBA" id="ARBA00023163"/>
    </source>
</evidence>
<dbReference type="PANTHER" id="PTHR36206:SF12">
    <property type="entry name" value="ASPERCRYPTIN BIOSYNTHESIS CLUSTER-SPECIFIC TRANSCRIPTION REGULATOR ATNN-RELATED"/>
    <property type="match status" value="1"/>
</dbReference>
<dbReference type="Proteomes" id="UP001309876">
    <property type="component" value="Unassembled WGS sequence"/>
</dbReference>
<keyword evidence="1" id="KW-0479">Metal-binding</keyword>
<dbReference type="AlphaFoldDB" id="A0AAN7YK75"/>
<sequence>MFASVEFQQRNVKTAHDLMKKCSAILKRNFMSVRELPNSAVVKVIHEVVTPFVLRKAIVIATLGDNLALQSLTTGKLGNTKLPATLANFPAFEEARARFYTLVYDSYEVVRLADFGDNLKDDDPGKLIVLFQRQLLLDELKQWRASFTAVSSLISDTEIDWMASYLLLYWSVCYISLTACVSPRQTIFDDHIDHFIDIINHAIIVLGNSALYEPIHTLSSEEPGVIPALYFCATKCRHPILRRQALHLIRQTPRLEDLWAFVAVDRVVARVIVLEEGEYPFTSSQSVSQHIRFPPEERRFAYISIAGRQGYGSKHRQALELSRFIFAAGGSKSLVTEHFWLEDEEDVWGDTQCQDLGVVARDRELYLGVRPCLTAQGEHMEDSWKYLGMAFTKR</sequence>
<keyword evidence="5" id="KW-0804">Transcription</keyword>
<name>A0AAN7YK75_9EURO</name>
<accession>A0AAN7YK75</accession>
<evidence type="ECO:0000256" key="3">
    <source>
        <dbReference type="ARBA" id="ARBA00023015"/>
    </source>
</evidence>
<keyword evidence="3" id="KW-0805">Transcription regulation</keyword>
<evidence type="ECO:0000256" key="6">
    <source>
        <dbReference type="ARBA" id="ARBA00023242"/>
    </source>
</evidence>
<organism evidence="7 8">
    <name type="scientific">Lithohypha guttulata</name>
    <dbReference type="NCBI Taxonomy" id="1690604"/>
    <lineage>
        <taxon>Eukaryota</taxon>
        <taxon>Fungi</taxon>
        <taxon>Dikarya</taxon>
        <taxon>Ascomycota</taxon>
        <taxon>Pezizomycotina</taxon>
        <taxon>Eurotiomycetes</taxon>
        <taxon>Chaetothyriomycetidae</taxon>
        <taxon>Chaetothyriales</taxon>
        <taxon>Trichomeriaceae</taxon>
        <taxon>Lithohypha</taxon>
    </lineage>
</organism>
<keyword evidence="8" id="KW-1185">Reference proteome</keyword>
<dbReference type="InterPro" id="IPR052360">
    <property type="entry name" value="Transcr_Regulatory_Proteins"/>
</dbReference>
<evidence type="ECO:0000313" key="7">
    <source>
        <dbReference type="EMBL" id="KAK5091263.1"/>
    </source>
</evidence>
<dbReference type="GO" id="GO:0046872">
    <property type="term" value="F:metal ion binding"/>
    <property type="evidence" value="ECO:0007669"/>
    <property type="project" value="UniProtKB-KW"/>
</dbReference>
<proteinExistence type="predicted"/>
<reference evidence="7 8" key="1">
    <citation type="submission" date="2023-08" db="EMBL/GenBank/DDBJ databases">
        <title>Black Yeasts Isolated from many extreme environments.</title>
        <authorList>
            <person name="Coleine C."/>
            <person name="Stajich J.E."/>
            <person name="Selbmann L."/>
        </authorList>
    </citation>
    <scope>NUCLEOTIDE SEQUENCE [LARGE SCALE GENOMIC DNA]</scope>
    <source>
        <strain evidence="7 8">CCFEE 5910</strain>
    </source>
</reference>